<proteinExistence type="predicted"/>
<accession>A0ACB6QZT3</accession>
<evidence type="ECO:0000313" key="1">
    <source>
        <dbReference type="EMBL" id="KAF2471711.1"/>
    </source>
</evidence>
<dbReference type="EMBL" id="MU003504">
    <property type="protein sequence ID" value="KAF2471711.1"/>
    <property type="molecule type" value="Genomic_DNA"/>
</dbReference>
<dbReference type="Proteomes" id="UP000799755">
    <property type="component" value="Unassembled WGS sequence"/>
</dbReference>
<gene>
    <name evidence="1" type="ORF">BDR25DRAFT_367477</name>
</gene>
<evidence type="ECO:0000313" key="2">
    <source>
        <dbReference type="Proteomes" id="UP000799755"/>
    </source>
</evidence>
<keyword evidence="2" id="KW-1185">Reference proteome</keyword>
<sequence length="222" mass="24811">MSMSECCKTGFSWGGKPVGTETTLAKNNVSVNGTPKSVAVLIVHDIFGWTFENLRLLAGHFAKEVYATVYRASNGPYYALTVYLPDFFDDEVVGTDVFNNSEKRAEFDLMGFTNRHGKDVRFPEIKASAKALKSRLLENNEIGGLKVPVQILSPETDPAYISELKEYPKKVIPTLGILYEYVYFPGFAHGFATRGAQNDTKQKNGLERAKKSAVNFFNEFMH</sequence>
<protein>
    <submittedName>
        <fullName evidence="1">Uncharacterized protein</fullName>
    </submittedName>
</protein>
<comment type="caution">
    <text evidence="1">The sequence shown here is derived from an EMBL/GenBank/DDBJ whole genome shotgun (WGS) entry which is preliminary data.</text>
</comment>
<organism evidence="1 2">
    <name type="scientific">Lindgomyces ingoldianus</name>
    <dbReference type="NCBI Taxonomy" id="673940"/>
    <lineage>
        <taxon>Eukaryota</taxon>
        <taxon>Fungi</taxon>
        <taxon>Dikarya</taxon>
        <taxon>Ascomycota</taxon>
        <taxon>Pezizomycotina</taxon>
        <taxon>Dothideomycetes</taxon>
        <taxon>Pleosporomycetidae</taxon>
        <taxon>Pleosporales</taxon>
        <taxon>Lindgomycetaceae</taxon>
        <taxon>Lindgomyces</taxon>
    </lineage>
</organism>
<name>A0ACB6QZT3_9PLEO</name>
<reference evidence="1" key="1">
    <citation type="journal article" date="2020" name="Stud. Mycol.">
        <title>101 Dothideomycetes genomes: a test case for predicting lifestyles and emergence of pathogens.</title>
        <authorList>
            <person name="Haridas S."/>
            <person name="Albert R."/>
            <person name="Binder M."/>
            <person name="Bloem J."/>
            <person name="Labutti K."/>
            <person name="Salamov A."/>
            <person name="Andreopoulos B."/>
            <person name="Baker S."/>
            <person name="Barry K."/>
            <person name="Bills G."/>
            <person name="Bluhm B."/>
            <person name="Cannon C."/>
            <person name="Castanera R."/>
            <person name="Culley D."/>
            <person name="Daum C."/>
            <person name="Ezra D."/>
            <person name="Gonzalez J."/>
            <person name="Henrissat B."/>
            <person name="Kuo A."/>
            <person name="Liang C."/>
            <person name="Lipzen A."/>
            <person name="Lutzoni F."/>
            <person name="Magnuson J."/>
            <person name="Mondo S."/>
            <person name="Nolan M."/>
            <person name="Ohm R."/>
            <person name="Pangilinan J."/>
            <person name="Park H.-J."/>
            <person name="Ramirez L."/>
            <person name="Alfaro M."/>
            <person name="Sun H."/>
            <person name="Tritt A."/>
            <person name="Yoshinaga Y."/>
            <person name="Zwiers L.-H."/>
            <person name="Turgeon B."/>
            <person name="Goodwin S."/>
            <person name="Spatafora J."/>
            <person name="Crous P."/>
            <person name="Grigoriev I."/>
        </authorList>
    </citation>
    <scope>NUCLEOTIDE SEQUENCE</scope>
    <source>
        <strain evidence="1">ATCC 200398</strain>
    </source>
</reference>